<accession>E6Q712</accession>
<organism evidence="1">
    <name type="scientific">mine drainage metagenome</name>
    <dbReference type="NCBI Taxonomy" id="410659"/>
    <lineage>
        <taxon>unclassified sequences</taxon>
        <taxon>metagenomes</taxon>
        <taxon>ecological metagenomes</taxon>
    </lineage>
</organism>
<dbReference type="EMBL" id="CABO01000046">
    <property type="protein sequence ID" value="CBI02987.1"/>
    <property type="molecule type" value="Genomic_DNA"/>
</dbReference>
<proteinExistence type="predicted"/>
<name>E6Q712_9ZZZZ</name>
<protein>
    <submittedName>
        <fullName evidence="1">Uncharacterized protein</fullName>
    </submittedName>
</protein>
<comment type="caution">
    <text evidence="1">The sequence shown here is derived from an EMBL/GenBank/DDBJ whole genome shotgun (WGS) entry which is preliminary data.</text>
</comment>
<sequence>MLLEQLLVVAAGEATLGTIGARINAAKKSPARAVPPRAKRALRRWGRQLHSGSEYGSMGVWQHAR</sequence>
<reference evidence="1" key="1">
    <citation type="submission" date="2009-10" db="EMBL/GenBank/DDBJ databases">
        <title>Diversity of trophic interactions inside an arsenic-rich microbial ecosystem.</title>
        <authorList>
            <person name="Bertin P.N."/>
            <person name="Heinrich-Salmeron A."/>
            <person name="Pelletier E."/>
            <person name="Goulhen-Chollet F."/>
            <person name="Arsene-Ploetze F."/>
            <person name="Gallien S."/>
            <person name="Calteau A."/>
            <person name="Vallenet D."/>
            <person name="Casiot C."/>
            <person name="Chane-Woon-Ming B."/>
            <person name="Giloteaux L."/>
            <person name="Barakat M."/>
            <person name="Bonnefoy V."/>
            <person name="Bruneel O."/>
            <person name="Chandler M."/>
            <person name="Cleiss J."/>
            <person name="Duran R."/>
            <person name="Elbaz-Poulichet F."/>
            <person name="Fonknechten N."/>
            <person name="Lauga B."/>
            <person name="Mornico D."/>
            <person name="Ortet P."/>
            <person name="Schaeffer C."/>
            <person name="Siguier P."/>
            <person name="Alexander Thil Smith A."/>
            <person name="Van Dorsselaer A."/>
            <person name="Weissenbach J."/>
            <person name="Medigue C."/>
            <person name="Le Paslier D."/>
        </authorList>
    </citation>
    <scope>NUCLEOTIDE SEQUENCE</scope>
</reference>
<evidence type="ECO:0000313" key="1">
    <source>
        <dbReference type="EMBL" id="CBI02987.1"/>
    </source>
</evidence>
<gene>
    <name evidence="1" type="ORF">CARN4_1329</name>
</gene>
<dbReference type="AlphaFoldDB" id="E6Q712"/>